<dbReference type="InterPro" id="IPR013517">
    <property type="entry name" value="FG-GAP"/>
</dbReference>
<name>A0ABT5E435_9BACT</name>
<dbReference type="Pfam" id="PF13517">
    <property type="entry name" value="FG-GAP_3"/>
    <property type="match status" value="1"/>
</dbReference>
<dbReference type="RefSeq" id="WP_272089131.1">
    <property type="nucleotide sequence ID" value="NZ_JAQNDL010000003.1"/>
</dbReference>
<evidence type="ECO:0000313" key="10">
    <source>
        <dbReference type="EMBL" id="MDC0720622.1"/>
    </source>
</evidence>
<evidence type="ECO:0000256" key="4">
    <source>
        <dbReference type="ARBA" id="ARBA00022777"/>
    </source>
</evidence>
<dbReference type="InterPro" id="IPR000719">
    <property type="entry name" value="Prot_kinase_dom"/>
</dbReference>
<keyword evidence="8" id="KW-0472">Membrane</keyword>
<dbReference type="PROSITE" id="PS00108">
    <property type="entry name" value="PROTEIN_KINASE_ST"/>
    <property type="match status" value="1"/>
</dbReference>
<dbReference type="Gene3D" id="3.30.200.20">
    <property type="entry name" value="Phosphorylase Kinase, domain 1"/>
    <property type="match status" value="1"/>
</dbReference>
<keyword evidence="5 6" id="KW-0067">ATP-binding</keyword>
<evidence type="ECO:0000256" key="6">
    <source>
        <dbReference type="PROSITE-ProRule" id="PRU10141"/>
    </source>
</evidence>
<feature type="region of interest" description="Disordered" evidence="7">
    <location>
        <begin position="1"/>
        <end position="64"/>
    </location>
</feature>
<dbReference type="InterPro" id="IPR011009">
    <property type="entry name" value="Kinase-like_dom_sf"/>
</dbReference>
<evidence type="ECO:0000256" key="5">
    <source>
        <dbReference type="ARBA" id="ARBA00022840"/>
    </source>
</evidence>
<keyword evidence="4 10" id="KW-0418">Kinase</keyword>
<evidence type="ECO:0000256" key="3">
    <source>
        <dbReference type="ARBA" id="ARBA00022741"/>
    </source>
</evidence>
<evidence type="ECO:0000256" key="7">
    <source>
        <dbReference type="SAM" id="MobiDB-lite"/>
    </source>
</evidence>
<gene>
    <name evidence="10" type="ORF">POL25_27205</name>
</gene>
<dbReference type="PANTHER" id="PTHR43289:SF6">
    <property type="entry name" value="SERINE_THREONINE-PROTEIN KINASE NEKL-3"/>
    <property type="match status" value="1"/>
</dbReference>
<feature type="domain" description="Protein kinase" evidence="9">
    <location>
        <begin position="93"/>
        <end position="368"/>
    </location>
</feature>
<accession>A0ABT5E435</accession>
<dbReference type="InterPro" id="IPR017441">
    <property type="entry name" value="Protein_kinase_ATP_BS"/>
</dbReference>
<evidence type="ECO:0000313" key="11">
    <source>
        <dbReference type="Proteomes" id="UP001221686"/>
    </source>
</evidence>
<protein>
    <submittedName>
        <fullName evidence="10">Protein kinase</fullName>
    </submittedName>
</protein>
<feature type="binding site" evidence="6">
    <location>
        <position position="122"/>
    </location>
    <ligand>
        <name>ATP</name>
        <dbReference type="ChEBI" id="CHEBI:30616"/>
    </ligand>
</feature>
<keyword evidence="11" id="KW-1185">Reference proteome</keyword>
<sequence>MAGPGDTQAPRAGASELDATTAPPALSARDPLATVASARPAPPVHDPLATVASARPAPPVHDPLATIASAKPQWDAPAPGERDAAGPPRIGRFVVLREVGRGAMGVVYAGYDEELDRRVALKLVQTSGHDDPSFGRAQLLREAQALARLTHPNVVAVHEAGEFRGAVFIAMEYVDGVDLHRWLAQAPRSWREIVAALRQAGEGLRAAHDGGLVHRDFKPSNVLVGADGRVRVADFGLATRRGRTGSSGHVPKTTSPLITAEALATLAGSGALIGTPAYMAPEQLRREPATAASDQFAFCVTLYEALYGRRPFTGDTLEVLAEHVLHAEPPPAAPDPRVPQWLHAVLVRGLAKDPARRHAGMAELLELLGRDPEAERRRTRQRLLQIAVAVAATVIVVLGGVAATRALVRATDERRAEARLDVLRGQLTALTVARKPDEAARLFAAFAALPDNRGTAALARAYREWGEAQTDPAAAIDAHAGAYIAARTREDQAAALRLLALRLADSRNFTAAAAAVAALDARAPELAGDPQLAGLRLAAALDRRDLPAARAALDRLPGDDPRRSYGHVLENMSSGTFIARTAIGQRRGVDPEFTVGDFDGDGRLELATHADQRESVVVLRADPSLTRVAEVPAPGLAAAARILPPALGGEPLLLLGFENPGGIGDAFVRYAVHPAHAGPKLHEWLDSAVLGAAVADLDGDGRAELYTGSGPYARKLRQTALDPQGAWQTRPAHPSTDAAISDINAVLAGDLDGDGRAELVVVAGPWSAYDVRVLQAGDDGRLRMLARRSLGFVESAVLLRAGGELRIAATKRDDYPNPGRFSEAAPYGEPEGLYVLALDGDTLATRQHFALPEGAEPRSGPRWLRVVDLDGDGVDDLVAESAHDLAIHRGDGEALQAPLRLAGVHVRAAADFDADPAHELLVVLPGDGDNLVILGAGDTPLPAIDRPEPEARPIGAVSDPALVDAWQHAEELAAIGLPRRSADELAAIARLSEHAHEDMLLRAADLYAAAEAHALAAEHYLAAAASPDLAARALAGAIASRRALGDYAAALELAVRRAALPGLDLRIRREAEAELDALRRATAQRPTLALRFDRPLDPSWRVFDPLSFARSPGDGSLSLQTSADRVLAEFPLEWDRGTTSLTVDGALGDLEWGSHLTIAVTPVDGDDIYLGVRAESRGRSERPEQNVTPVTGANGNLGFYGLSLPPGGSRRFRVGIHHFPDLGTAHLELATDGEAPRRVVLRQGPQSPPPGPLRLRILSRPVQPSSVADLQVFAIEMVGLRRGTLPASPSADDPWRAVARLIAEDEIDAALERLATAPAAAPEALWRVDLLARTGRIDDAAAALRTSLAGLAEDHPFHARLRQRLMRDPDNFILAAKRVLGPALYDLFVDPSRLEYTWRPARIRHHLADLADLPVTLPERASADARRHHRNALYLRGFAWQRAGRYDHALRDLEAVLPLLTESDDAPMRKYVLRRLVDASIHMRDPTRARRWITAALLESQTADLLLEGLRQRPGVEAIFTSADWARFEALTRR</sequence>
<keyword evidence="2" id="KW-0732">Signal</keyword>
<dbReference type="SUPFAM" id="SSF56112">
    <property type="entry name" value="Protein kinase-like (PK-like)"/>
    <property type="match status" value="1"/>
</dbReference>
<comment type="caution">
    <text evidence="10">The sequence shown here is derived from an EMBL/GenBank/DDBJ whole genome shotgun (WGS) entry which is preliminary data.</text>
</comment>
<dbReference type="Gene3D" id="1.10.510.10">
    <property type="entry name" value="Transferase(Phosphotransferase) domain 1"/>
    <property type="match status" value="1"/>
</dbReference>
<dbReference type="PANTHER" id="PTHR43289">
    <property type="entry name" value="MITOGEN-ACTIVATED PROTEIN KINASE KINASE KINASE 20-RELATED"/>
    <property type="match status" value="1"/>
</dbReference>
<dbReference type="GO" id="GO:0016301">
    <property type="term" value="F:kinase activity"/>
    <property type="evidence" value="ECO:0007669"/>
    <property type="project" value="UniProtKB-KW"/>
</dbReference>
<keyword evidence="8" id="KW-0812">Transmembrane</keyword>
<evidence type="ECO:0000256" key="2">
    <source>
        <dbReference type="ARBA" id="ARBA00022729"/>
    </source>
</evidence>
<dbReference type="InterPro" id="IPR028994">
    <property type="entry name" value="Integrin_alpha_N"/>
</dbReference>
<dbReference type="Proteomes" id="UP001221686">
    <property type="component" value="Unassembled WGS sequence"/>
</dbReference>
<reference evidence="10 11" key="1">
    <citation type="submission" date="2022-11" db="EMBL/GenBank/DDBJ databases">
        <title>Minimal conservation of predation-associated metabolite biosynthetic gene clusters underscores biosynthetic potential of Myxococcota including descriptions for ten novel species: Archangium lansinium sp. nov., Myxococcus landrumus sp. nov., Nannocystis bai.</title>
        <authorList>
            <person name="Ahearne A."/>
            <person name="Stevens C."/>
            <person name="Dowd S."/>
        </authorList>
    </citation>
    <scope>NUCLEOTIDE SEQUENCE [LARGE SCALE GENOMIC DNA]</scope>
    <source>
        <strain evidence="10 11">BB15-2</strain>
    </source>
</reference>
<dbReference type="SUPFAM" id="SSF69318">
    <property type="entry name" value="Integrin alpha N-terminal domain"/>
    <property type="match status" value="1"/>
</dbReference>
<dbReference type="InterPro" id="IPR008271">
    <property type="entry name" value="Ser/Thr_kinase_AS"/>
</dbReference>
<dbReference type="Pfam" id="PF00069">
    <property type="entry name" value="Pkinase"/>
    <property type="match status" value="1"/>
</dbReference>
<dbReference type="PROSITE" id="PS00107">
    <property type="entry name" value="PROTEIN_KINASE_ATP"/>
    <property type="match status" value="1"/>
</dbReference>
<organism evidence="10 11">
    <name type="scientific">Nannocystis bainbridge</name>
    <dbReference type="NCBI Taxonomy" id="2995303"/>
    <lineage>
        <taxon>Bacteria</taxon>
        <taxon>Pseudomonadati</taxon>
        <taxon>Myxococcota</taxon>
        <taxon>Polyangia</taxon>
        <taxon>Nannocystales</taxon>
        <taxon>Nannocystaceae</taxon>
        <taxon>Nannocystis</taxon>
    </lineage>
</organism>
<evidence type="ECO:0000259" key="9">
    <source>
        <dbReference type="PROSITE" id="PS50011"/>
    </source>
</evidence>
<proteinExistence type="predicted"/>
<keyword evidence="1" id="KW-0808">Transferase</keyword>
<dbReference type="CDD" id="cd14014">
    <property type="entry name" value="STKc_PknB_like"/>
    <property type="match status" value="1"/>
</dbReference>
<evidence type="ECO:0000256" key="8">
    <source>
        <dbReference type="SAM" id="Phobius"/>
    </source>
</evidence>
<dbReference type="EMBL" id="JAQNDL010000003">
    <property type="protein sequence ID" value="MDC0720622.1"/>
    <property type="molecule type" value="Genomic_DNA"/>
</dbReference>
<keyword evidence="8" id="KW-1133">Transmembrane helix</keyword>
<keyword evidence="3 6" id="KW-0547">Nucleotide-binding</keyword>
<evidence type="ECO:0000256" key="1">
    <source>
        <dbReference type="ARBA" id="ARBA00022679"/>
    </source>
</evidence>
<dbReference type="PROSITE" id="PS50011">
    <property type="entry name" value="PROTEIN_KINASE_DOM"/>
    <property type="match status" value="1"/>
</dbReference>
<feature type="transmembrane region" description="Helical" evidence="8">
    <location>
        <begin position="386"/>
        <end position="408"/>
    </location>
</feature>
<dbReference type="Gene3D" id="2.130.10.130">
    <property type="entry name" value="Integrin alpha, N-terminal"/>
    <property type="match status" value="1"/>
</dbReference>